<organism evidence="7 8">
    <name type="scientific">Mollisia scopiformis</name>
    <name type="common">Conifer needle endophyte fungus</name>
    <name type="synonym">Phialocephala scopiformis</name>
    <dbReference type="NCBI Taxonomy" id="149040"/>
    <lineage>
        <taxon>Eukaryota</taxon>
        <taxon>Fungi</taxon>
        <taxon>Dikarya</taxon>
        <taxon>Ascomycota</taxon>
        <taxon>Pezizomycotina</taxon>
        <taxon>Leotiomycetes</taxon>
        <taxon>Helotiales</taxon>
        <taxon>Mollisiaceae</taxon>
        <taxon>Mollisia</taxon>
    </lineage>
</organism>
<feature type="transmembrane region" description="Helical" evidence="6">
    <location>
        <begin position="249"/>
        <end position="272"/>
    </location>
</feature>
<feature type="transmembrane region" description="Helical" evidence="6">
    <location>
        <begin position="413"/>
        <end position="436"/>
    </location>
</feature>
<dbReference type="PANTHER" id="PTHR23501">
    <property type="entry name" value="MAJOR FACILITATOR SUPERFAMILY"/>
    <property type="match status" value="1"/>
</dbReference>
<feature type="transmembrane region" description="Helical" evidence="6">
    <location>
        <begin position="157"/>
        <end position="181"/>
    </location>
</feature>
<feature type="transmembrane region" description="Helical" evidence="6">
    <location>
        <begin position="284"/>
        <end position="303"/>
    </location>
</feature>
<feature type="transmembrane region" description="Helical" evidence="6">
    <location>
        <begin position="128"/>
        <end position="145"/>
    </location>
</feature>
<dbReference type="Proteomes" id="UP000070700">
    <property type="component" value="Unassembled WGS sequence"/>
</dbReference>
<gene>
    <name evidence="7" type="ORF">LY89DRAFT_700683</name>
</gene>
<dbReference type="InterPro" id="IPR036259">
    <property type="entry name" value="MFS_trans_sf"/>
</dbReference>
<dbReference type="SUPFAM" id="SSF103473">
    <property type="entry name" value="MFS general substrate transporter"/>
    <property type="match status" value="1"/>
</dbReference>
<feature type="transmembrane region" description="Helical" evidence="6">
    <location>
        <begin position="67"/>
        <end position="93"/>
    </location>
</feature>
<keyword evidence="4 6" id="KW-0472">Membrane</keyword>
<feature type="transmembrane region" description="Helical" evidence="6">
    <location>
        <begin position="385"/>
        <end position="407"/>
    </location>
</feature>
<evidence type="ECO:0000313" key="8">
    <source>
        <dbReference type="Proteomes" id="UP000070700"/>
    </source>
</evidence>
<evidence type="ECO:0000256" key="6">
    <source>
        <dbReference type="SAM" id="Phobius"/>
    </source>
</evidence>
<keyword evidence="3 6" id="KW-1133">Transmembrane helix</keyword>
<feature type="compositionally biased region" description="Low complexity" evidence="5">
    <location>
        <begin position="15"/>
        <end position="30"/>
    </location>
</feature>
<dbReference type="PANTHER" id="PTHR23501:SF43">
    <property type="entry name" value="MULTIDRUG TRANSPORTER, PUTATIVE (AFU_ORTHOLOGUE AFUA_6G03040)-RELATED"/>
    <property type="match status" value="1"/>
</dbReference>
<evidence type="ECO:0000256" key="2">
    <source>
        <dbReference type="ARBA" id="ARBA00022692"/>
    </source>
</evidence>
<sequence>MAADDPSTLTEADNTSPTSGFPSKSSSTIPETSQQEKVNTDIEGSANVDIDTQVATPEHDYLTGIKLYGVAAALFTGSFLSILEISIVSTALINITDDLKSFDESSWIITAYLLTYTFSDTLGRRTCLGTALLIFIIGSGACGAAQTIDQLQKGNRIIFRALQGIGASGIVALTFVIIAELVPVDKYALYSGITAIIYGVAYLMGPLRWLFIINVPIGIMPLALLYIFMPANFPNWRSTNTKTSPTIQTILNIDYVGATSLFGFCVLLVAAFQEANTRYPWDSAVVIVLFIFSGIFLISFIGWQKYLSIITTSIKAIFPWRIMEHRLFMCAPFTVAVIQIPQRDQAVGATSPIRAGVNLLPFTLMLSVGSIFASISTSRSRAPPMFVFLVGAILQTVGCALMSTLGVHVGSKAYGYEVILALGLEAKINVGSIYLFRSPVTHFNFQAVGMGAVIQARPLGGAIGLAVTTTALNSYVKSKLSSILNPDDLSALLQSVQVIEVLPAELQAMTRPIFSEAYDLQMHIMIGFSAAQVLVAAAMWERKLTRVA</sequence>
<name>A0A194WSX4_MOLSC</name>
<keyword evidence="2 6" id="KW-0812">Transmembrane</keyword>
<evidence type="ECO:0000256" key="4">
    <source>
        <dbReference type="ARBA" id="ARBA00023136"/>
    </source>
</evidence>
<dbReference type="Pfam" id="PF07690">
    <property type="entry name" value="MFS_1"/>
    <property type="match status" value="1"/>
</dbReference>
<dbReference type="InParanoid" id="A0A194WSX4"/>
<dbReference type="EMBL" id="KQ947428">
    <property type="protein sequence ID" value="KUJ10779.1"/>
    <property type="molecule type" value="Genomic_DNA"/>
</dbReference>
<accession>A0A194WSX4</accession>
<dbReference type="RefSeq" id="XP_018065134.1">
    <property type="nucleotide sequence ID" value="XM_018217139.1"/>
</dbReference>
<dbReference type="InterPro" id="IPR011701">
    <property type="entry name" value="MFS"/>
</dbReference>
<dbReference type="AlphaFoldDB" id="A0A194WSX4"/>
<feature type="transmembrane region" description="Helical" evidence="6">
    <location>
        <begin position="353"/>
        <end position="373"/>
    </location>
</feature>
<feature type="transmembrane region" description="Helical" evidence="6">
    <location>
        <begin position="211"/>
        <end position="229"/>
    </location>
</feature>
<dbReference type="KEGG" id="psco:LY89DRAFT_700683"/>
<dbReference type="GO" id="GO:0005886">
    <property type="term" value="C:plasma membrane"/>
    <property type="evidence" value="ECO:0007669"/>
    <property type="project" value="TreeGrafter"/>
</dbReference>
<dbReference type="GeneID" id="28826865"/>
<feature type="region of interest" description="Disordered" evidence="5">
    <location>
        <begin position="1"/>
        <end position="42"/>
    </location>
</feature>
<reference evidence="7 8" key="1">
    <citation type="submission" date="2015-10" db="EMBL/GenBank/DDBJ databases">
        <title>Full genome of DAOMC 229536 Phialocephala scopiformis, a fungal endophyte of spruce producing the potent anti-insectan compound rugulosin.</title>
        <authorList>
            <consortium name="DOE Joint Genome Institute"/>
            <person name="Walker A.K."/>
            <person name="Frasz S.L."/>
            <person name="Seifert K.A."/>
            <person name="Miller J.D."/>
            <person name="Mondo S.J."/>
            <person name="Labutti K."/>
            <person name="Lipzen A."/>
            <person name="Dockter R."/>
            <person name="Kennedy M."/>
            <person name="Grigoriev I.V."/>
            <person name="Spatafora J.W."/>
        </authorList>
    </citation>
    <scope>NUCLEOTIDE SEQUENCE [LARGE SCALE GENOMIC DNA]</scope>
    <source>
        <strain evidence="7 8">CBS 120377</strain>
    </source>
</reference>
<protein>
    <submittedName>
        <fullName evidence="7">MFS general substrate transporter</fullName>
    </submittedName>
</protein>
<dbReference type="GO" id="GO:0022857">
    <property type="term" value="F:transmembrane transporter activity"/>
    <property type="evidence" value="ECO:0007669"/>
    <property type="project" value="InterPro"/>
</dbReference>
<dbReference type="OrthoDB" id="440553at2759"/>
<comment type="subcellular location">
    <subcellularLocation>
        <location evidence="1">Membrane</location>
        <topology evidence="1">Multi-pass membrane protein</topology>
    </subcellularLocation>
</comment>
<keyword evidence="8" id="KW-1185">Reference proteome</keyword>
<evidence type="ECO:0000256" key="1">
    <source>
        <dbReference type="ARBA" id="ARBA00004141"/>
    </source>
</evidence>
<proteinExistence type="predicted"/>
<evidence type="ECO:0000313" key="7">
    <source>
        <dbReference type="EMBL" id="KUJ10779.1"/>
    </source>
</evidence>
<evidence type="ECO:0000256" key="5">
    <source>
        <dbReference type="SAM" id="MobiDB-lite"/>
    </source>
</evidence>
<evidence type="ECO:0000256" key="3">
    <source>
        <dbReference type="ARBA" id="ARBA00022989"/>
    </source>
</evidence>
<dbReference type="Gene3D" id="1.20.1250.20">
    <property type="entry name" value="MFS general substrate transporter like domains"/>
    <property type="match status" value="1"/>
</dbReference>
<feature type="transmembrane region" description="Helical" evidence="6">
    <location>
        <begin position="520"/>
        <end position="540"/>
    </location>
</feature>